<evidence type="ECO:0000313" key="9">
    <source>
        <dbReference type="EMBL" id="EKD13294.1"/>
    </source>
</evidence>
<feature type="transmembrane region" description="Helical" evidence="7">
    <location>
        <begin position="279"/>
        <end position="300"/>
    </location>
</feature>
<feature type="transmembrane region" description="Helical" evidence="7">
    <location>
        <begin position="378"/>
        <end position="397"/>
    </location>
</feature>
<evidence type="ECO:0000313" key="10">
    <source>
        <dbReference type="Proteomes" id="UP000006753"/>
    </source>
</evidence>
<keyword evidence="3 7" id="KW-0812">Transmembrane</keyword>
<evidence type="ECO:0000259" key="8">
    <source>
        <dbReference type="PROSITE" id="PS50850"/>
    </source>
</evidence>
<feature type="transmembrane region" description="Helical" evidence="7">
    <location>
        <begin position="250"/>
        <end position="267"/>
    </location>
</feature>
<evidence type="ECO:0000256" key="6">
    <source>
        <dbReference type="SAM" id="MobiDB-lite"/>
    </source>
</evidence>
<feature type="transmembrane region" description="Helical" evidence="7">
    <location>
        <begin position="544"/>
        <end position="562"/>
    </location>
</feature>
<feature type="transmembrane region" description="Helical" evidence="7">
    <location>
        <begin position="496"/>
        <end position="523"/>
    </location>
</feature>
<comment type="subcellular location">
    <subcellularLocation>
        <location evidence="1">Membrane</location>
        <topology evidence="1">Multi-pass membrane protein</topology>
    </subcellularLocation>
</comment>
<keyword evidence="10" id="KW-1185">Reference proteome</keyword>
<gene>
    <name evidence="9" type="ORF">MBM_08737</name>
</gene>
<feature type="transmembrane region" description="Helical" evidence="7">
    <location>
        <begin position="471"/>
        <end position="490"/>
    </location>
</feature>
<dbReference type="PANTHER" id="PTHR23502:SF134">
    <property type="entry name" value="MAJOR FACILITATOR SUPERFAMILY (MFS) PROFILE DOMAIN-CONTAINING PROTEIN-RELATED"/>
    <property type="match status" value="1"/>
</dbReference>
<feature type="compositionally biased region" description="Acidic residues" evidence="6">
    <location>
        <begin position="22"/>
        <end position="34"/>
    </location>
</feature>
<dbReference type="Pfam" id="PF07690">
    <property type="entry name" value="MFS_1"/>
    <property type="match status" value="1"/>
</dbReference>
<dbReference type="HOGENOM" id="CLU_008455_0_5_1"/>
<feature type="transmembrane region" description="Helical" evidence="7">
    <location>
        <begin position="159"/>
        <end position="179"/>
    </location>
</feature>
<dbReference type="GO" id="GO:0022857">
    <property type="term" value="F:transmembrane transporter activity"/>
    <property type="evidence" value="ECO:0007669"/>
    <property type="project" value="InterPro"/>
</dbReference>
<evidence type="ECO:0000256" key="1">
    <source>
        <dbReference type="ARBA" id="ARBA00004141"/>
    </source>
</evidence>
<evidence type="ECO:0000256" key="7">
    <source>
        <dbReference type="SAM" id="Phobius"/>
    </source>
</evidence>
<dbReference type="AlphaFoldDB" id="K1XLG1"/>
<dbReference type="SUPFAM" id="SSF103473">
    <property type="entry name" value="MFS general substrate transporter"/>
    <property type="match status" value="1"/>
</dbReference>
<reference evidence="9 10" key="1">
    <citation type="journal article" date="2012" name="BMC Genomics">
        <title>Sequencing the genome of Marssonina brunnea reveals fungus-poplar co-evolution.</title>
        <authorList>
            <person name="Zhu S."/>
            <person name="Cao Y.-Z."/>
            <person name="Jiang C."/>
            <person name="Tan B.-Y."/>
            <person name="Wang Z."/>
            <person name="Feng S."/>
            <person name="Zhang L."/>
            <person name="Su X.-H."/>
            <person name="Brejova B."/>
            <person name="Vinar T."/>
            <person name="Xu M."/>
            <person name="Wang M.-X."/>
            <person name="Zhang S.-G."/>
            <person name="Huang M.-R."/>
            <person name="Wu R."/>
            <person name="Zhou Y."/>
        </authorList>
    </citation>
    <scope>NUCLEOTIDE SEQUENCE [LARGE SCALE GENOMIC DNA]</scope>
    <source>
        <strain evidence="9 10">MB_m1</strain>
    </source>
</reference>
<dbReference type="GO" id="GO:0005886">
    <property type="term" value="C:plasma membrane"/>
    <property type="evidence" value="ECO:0007669"/>
    <property type="project" value="TreeGrafter"/>
</dbReference>
<feature type="transmembrane region" description="Helical" evidence="7">
    <location>
        <begin position="417"/>
        <end position="435"/>
    </location>
</feature>
<feature type="domain" description="Major facilitator superfamily (MFS) profile" evidence="8">
    <location>
        <begin position="125"/>
        <end position="591"/>
    </location>
</feature>
<proteinExistence type="inferred from homology"/>
<evidence type="ECO:0000256" key="3">
    <source>
        <dbReference type="ARBA" id="ARBA00022692"/>
    </source>
</evidence>
<dbReference type="Proteomes" id="UP000006753">
    <property type="component" value="Unassembled WGS sequence"/>
</dbReference>
<keyword evidence="4 7" id="KW-1133">Transmembrane helix</keyword>
<dbReference type="OMA" id="MTWIACA"/>
<accession>K1XLG1</accession>
<dbReference type="RefSeq" id="XP_007296626.1">
    <property type="nucleotide sequence ID" value="XM_007296564.1"/>
</dbReference>
<evidence type="ECO:0000256" key="5">
    <source>
        <dbReference type="ARBA" id="ARBA00023136"/>
    </source>
</evidence>
<dbReference type="eggNOG" id="KOG0255">
    <property type="taxonomic scope" value="Eukaryota"/>
</dbReference>
<dbReference type="InterPro" id="IPR036259">
    <property type="entry name" value="MFS_trans_sf"/>
</dbReference>
<dbReference type="FunFam" id="1.20.1720.10:FF:000061">
    <property type="entry name" value="Uncharacterized protein"/>
    <property type="match status" value="1"/>
</dbReference>
<comment type="similarity">
    <text evidence="2">Belongs to the major facilitator superfamily.</text>
</comment>
<evidence type="ECO:0000256" key="4">
    <source>
        <dbReference type="ARBA" id="ARBA00022989"/>
    </source>
</evidence>
<sequence length="601" mass="65952">MAAPEIHLSPPDQDDDKKGLDGDPDPDPDPDPDEENKQPYTKDSSSALLRLKEDNNNNNNNKNNNTTQISLEINSPITYHYLTFGTTLPSPSTTFSPDDTPPPPQPDLIRFTSPFEWPESRKNFMLGLSCIATAVTAYIAGSYSAASSDMAAEWHVSEVAIVVGITTFCLGFAVAPMVLAPFSEINGRYPVFVGAGTLLFISQICCSVTHSYAGMLVARFWTGAGGSVFSTMVGGVVSDLYHAEGRNTPMALFSGAALFGTGMGPLVSGFLAENTSWRWVFWLQVITCGILITAVTLFFSETRGGIILSRKARCLNKWYEAREAAGYIGFDMPLGGSQEFESQRIRWRVKSDEERESITKMIGISVYRPFHLLLTEPVVFFFSLWVAFAWAVLYLTFGSIPLVFRTSHGFTVQQCGAVFSATCVGAILSTILSIYQDRLLARYLSSTSARGVHKPSRLWRSLDLHSPEGRLYFACVESALLPVGLFWFGWTQFPSIPWVVPAMAVACATMGIYSIYLATFNYLADSYHRYASSALAAQSFCRNILGGVFPLVTVQMFTGLTFQGAASLLGALATLLTAVPWVLVFYGPRIRARSRFAGENM</sequence>
<dbReference type="EMBL" id="JH921451">
    <property type="protein sequence ID" value="EKD13294.1"/>
    <property type="molecule type" value="Genomic_DNA"/>
</dbReference>
<keyword evidence="5 7" id="KW-0472">Membrane</keyword>
<dbReference type="Gene3D" id="1.20.1250.20">
    <property type="entry name" value="MFS general substrate transporter like domains"/>
    <property type="match status" value="1"/>
</dbReference>
<feature type="region of interest" description="Disordered" evidence="6">
    <location>
        <begin position="1"/>
        <end position="44"/>
    </location>
</feature>
<feature type="transmembrane region" description="Helical" evidence="7">
    <location>
        <begin position="218"/>
        <end position="238"/>
    </location>
</feature>
<dbReference type="InterPro" id="IPR011701">
    <property type="entry name" value="MFS"/>
</dbReference>
<dbReference type="GeneID" id="18764672"/>
<protein>
    <submittedName>
        <fullName evidence="9">MFS multidrug transporter</fullName>
    </submittedName>
</protein>
<dbReference type="InParanoid" id="K1XLG1"/>
<name>K1XLG1_MARBU</name>
<dbReference type="PROSITE" id="PS50850">
    <property type="entry name" value="MFS"/>
    <property type="match status" value="1"/>
</dbReference>
<feature type="transmembrane region" description="Helical" evidence="7">
    <location>
        <begin position="568"/>
        <end position="586"/>
    </location>
</feature>
<dbReference type="InterPro" id="IPR020846">
    <property type="entry name" value="MFS_dom"/>
</dbReference>
<dbReference type="OrthoDB" id="6770063at2759"/>
<feature type="transmembrane region" description="Helical" evidence="7">
    <location>
        <begin position="124"/>
        <end position="147"/>
    </location>
</feature>
<evidence type="ECO:0000256" key="2">
    <source>
        <dbReference type="ARBA" id="ARBA00008335"/>
    </source>
</evidence>
<dbReference type="FunFam" id="1.20.1250.20:FF:000082">
    <property type="entry name" value="MFS multidrug transporter, putative"/>
    <property type="match status" value="1"/>
</dbReference>
<organism evidence="9 10">
    <name type="scientific">Marssonina brunnea f. sp. multigermtubi (strain MB_m1)</name>
    <name type="common">Marssonina leaf spot fungus</name>
    <dbReference type="NCBI Taxonomy" id="1072389"/>
    <lineage>
        <taxon>Eukaryota</taxon>
        <taxon>Fungi</taxon>
        <taxon>Dikarya</taxon>
        <taxon>Ascomycota</taxon>
        <taxon>Pezizomycotina</taxon>
        <taxon>Leotiomycetes</taxon>
        <taxon>Helotiales</taxon>
        <taxon>Drepanopezizaceae</taxon>
        <taxon>Drepanopeziza</taxon>
    </lineage>
</organism>
<feature type="transmembrane region" description="Helical" evidence="7">
    <location>
        <begin position="191"/>
        <end position="212"/>
    </location>
</feature>
<dbReference type="PANTHER" id="PTHR23502">
    <property type="entry name" value="MAJOR FACILITATOR SUPERFAMILY"/>
    <property type="match status" value="1"/>
</dbReference>
<dbReference type="KEGG" id="mbe:MBM_08737"/>